<dbReference type="OrthoDB" id="995477at2759"/>
<proteinExistence type="predicted"/>
<organism evidence="2 3">
    <name type="scientific">Diversispora eburnea</name>
    <dbReference type="NCBI Taxonomy" id="1213867"/>
    <lineage>
        <taxon>Eukaryota</taxon>
        <taxon>Fungi</taxon>
        <taxon>Fungi incertae sedis</taxon>
        <taxon>Mucoromycota</taxon>
        <taxon>Glomeromycotina</taxon>
        <taxon>Glomeromycetes</taxon>
        <taxon>Diversisporales</taxon>
        <taxon>Diversisporaceae</taxon>
        <taxon>Diversispora</taxon>
    </lineage>
</organism>
<comment type="caution">
    <text evidence="2">The sequence shown here is derived from an EMBL/GenBank/DDBJ whole genome shotgun (WGS) entry which is preliminary data.</text>
</comment>
<keyword evidence="3" id="KW-1185">Reference proteome</keyword>
<evidence type="ECO:0000313" key="3">
    <source>
        <dbReference type="Proteomes" id="UP000789706"/>
    </source>
</evidence>
<evidence type="ECO:0000256" key="1">
    <source>
        <dbReference type="SAM" id="MobiDB-lite"/>
    </source>
</evidence>
<feature type="compositionally biased region" description="Acidic residues" evidence="1">
    <location>
        <begin position="44"/>
        <end position="58"/>
    </location>
</feature>
<dbReference type="Gene3D" id="3.30.420.140">
    <property type="entry name" value="YqgF/RNase H-like domain"/>
    <property type="match status" value="1"/>
</dbReference>
<dbReference type="InterPro" id="IPR037027">
    <property type="entry name" value="YqgF/RNaseH-like_dom_sf"/>
</dbReference>
<feature type="region of interest" description="Disordered" evidence="1">
    <location>
        <begin position="1"/>
        <end position="62"/>
    </location>
</feature>
<dbReference type="AlphaFoldDB" id="A0A9N9GL33"/>
<protein>
    <submittedName>
        <fullName evidence="2">7939_t:CDS:1</fullName>
    </submittedName>
</protein>
<accession>A0A9N9GL33</accession>
<feature type="compositionally biased region" description="Acidic residues" evidence="1">
    <location>
        <begin position="25"/>
        <end position="34"/>
    </location>
</feature>
<reference evidence="2" key="1">
    <citation type="submission" date="2021-06" db="EMBL/GenBank/DDBJ databases">
        <authorList>
            <person name="Kallberg Y."/>
            <person name="Tangrot J."/>
            <person name="Rosling A."/>
        </authorList>
    </citation>
    <scope>NUCLEOTIDE SEQUENCE</scope>
    <source>
        <strain evidence="2">AZ414A</strain>
    </source>
</reference>
<evidence type="ECO:0000313" key="2">
    <source>
        <dbReference type="EMBL" id="CAG8609572.1"/>
    </source>
</evidence>
<dbReference type="Proteomes" id="UP000789706">
    <property type="component" value="Unassembled WGS sequence"/>
</dbReference>
<dbReference type="EMBL" id="CAJVPK010002271">
    <property type="protein sequence ID" value="CAG8609572.1"/>
    <property type="molecule type" value="Genomic_DNA"/>
</dbReference>
<gene>
    <name evidence="2" type="ORF">DEBURN_LOCUS9913</name>
</gene>
<sequence length="364" mass="42361">MSESFDNEIDDHIQEEGEAIMPMDSSEEEEETDEEAAKERLYLDDEDEVSDDDLDPLEENTGIKIARSEPKFQRLKRGRHQEHKHDVSRIFDEDEIMENQFGNESDFVEEPDELEFAEGIEAILDPSALKQMKMTGEDKIVKTKDIPERFKEVEEAARIIFDNFSEYDGTDSSVSHEILNALICGISTIWKALSDLHDYFHHEYSRRIASSSESSNTPRHLKEASFYEECLNQGIDVLEICSPEFHQIQRDLVRPVQSISESDPSWTFRFLRKHISKFRKSGLFAEIMAAGRFVDHLSFTNLRERDMKEYHDFIQLIRKNKPQAIVVRCYDGRTKYLLETVQEAIEYYNKRGGEEIPVIAINDG</sequence>
<name>A0A9N9GL33_9GLOM</name>
<dbReference type="GO" id="GO:0006139">
    <property type="term" value="P:nucleobase-containing compound metabolic process"/>
    <property type="evidence" value="ECO:0007669"/>
    <property type="project" value="InterPro"/>
</dbReference>